<accession>B8CXK2</accession>
<dbReference type="InterPro" id="IPR046342">
    <property type="entry name" value="CBS_dom_sf"/>
</dbReference>
<dbReference type="Pfam" id="PF08279">
    <property type="entry name" value="HTH_11"/>
    <property type="match status" value="1"/>
</dbReference>
<dbReference type="eggNOG" id="COG1349">
    <property type="taxonomic scope" value="Bacteria"/>
</dbReference>
<dbReference type="SMART" id="SM00116">
    <property type="entry name" value="CBS"/>
    <property type="match status" value="2"/>
</dbReference>
<feature type="domain" description="CBS" evidence="3">
    <location>
        <begin position="145"/>
        <end position="204"/>
    </location>
</feature>
<dbReference type="PROSITE" id="PS51371">
    <property type="entry name" value="CBS"/>
    <property type="match status" value="2"/>
</dbReference>
<dbReference type="InterPro" id="IPR036390">
    <property type="entry name" value="WH_DNA-bd_sf"/>
</dbReference>
<evidence type="ECO:0000256" key="1">
    <source>
        <dbReference type="ARBA" id="ARBA00023122"/>
    </source>
</evidence>
<reference evidence="4 5" key="1">
    <citation type="journal article" date="2009" name="PLoS ONE">
        <title>Genome analysis of the anaerobic thermohalophilic bacterium Halothermothrix orenii.</title>
        <authorList>
            <person name="Mavromatis K."/>
            <person name="Ivanova N."/>
            <person name="Anderson I."/>
            <person name="Lykidis A."/>
            <person name="Hooper S.D."/>
            <person name="Sun H."/>
            <person name="Kunin V."/>
            <person name="Lapidus A."/>
            <person name="Hugenholtz P."/>
            <person name="Patel B."/>
            <person name="Kyrpides N.C."/>
        </authorList>
    </citation>
    <scope>NUCLEOTIDE SEQUENCE [LARGE SCALE GENOMIC DNA]</scope>
    <source>
        <strain evidence="5">H 168 / OCM 544 / DSM 9562</strain>
    </source>
</reference>
<protein>
    <submittedName>
        <fullName evidence="4">Putative signal-transduction protein with CBS domains</fullName>
    </submittedName>
</protein>
<feature type="domain" description="CBS" evidence="3">
    <location>
        <begin position="80"/>
        <end position="136"/>
    </location>
</feature>
<dbReference type="KEGG" id="hor:Hore_12710"/>
<dbReference type="PANTHER" id="PTHR43080:SF2">
    <property type="entry name" value="CBS DOMAIN-CONTAINING PROTEIN"/>
    <property type="match status" value="1"/>
</dbReference>
<dbReference type="AlphaFoldDB" id="B8CXK2"/>
<dbReference type="eggNOG" id="COG0517">
    <property type="taxonomic scope" value="Bacteria"/>
</dbReference>
<proteinExistence type="predicted"/>
<gene>
    <name evidence="4" type="ordered locus">Hore_12710</name>
</gene>
<dbReference type="InterPro" id="IPR000644">
    <property type="entry name" value="CBS_dom"/>
</dbReference>
<dbReference type="PIRSF" id="PIRSF026546">
    <property type="entry name" value="UCP026546_CBS_YqzB"/>
    <property type="match status" value="1"/>
</dbReference>
<evidence type="ECO:0000256" key="2">
    <source>
        <dbReference type="PROSITE-ProRule" id="PRU00703"/>
    </source>
</evidence>
<evidence type="ECO:0000313" key="4">
    <source>
        <dbReference type="EMBL" id="ACL70021.1"/>
    </source>
</evidence>
<dbReference type="Pfam" id="PF00571">
    <property type="entry name" value="CBS"/>
    <property type="match status" value="2"/>
</dbReference>
<evidence type="ECO:0000313" key="5">
    <source>
        <dbReference type="Proteomes" id="UP000000719"/>
    </source>
</evidence>
<dbReference type="OrthoDB" id="9793615at2"/>
<dbReference type="CDD" id="cd04617">
    <property type="entry name" value="CBS_pair_CcpN"/>
    <property type="match status" value="1"/>
</dbReference>
<organism evidence="4 5">
    <name type="scientific">Halothermothrix orenii (strain H 168 / OCM 544 / DSM 9562)</name>
    <dbReference type="NCBI Taxonomy" id="373903"/>
    <lineage>
        <taxon>Bacteria</taxon>
        <taxon>Bacillati</taxon>
        <taxon>Bacillota</taxon>
        <taxon>Clostridia</taxon>
        <taxon>Halanaerobiales</taxon>
        <taxon>Halothermotrichaceae</taxon>
        <taxon>Halothermothrix</taxon>
    </lineage>
</organism>
<dbReference type="Gene3D" id="3.10.580.10">
    <property type="entry name" value="CBS-domain"/>
    <property type="match status" value="1"/>
</dbReference>
<dbReference type="Proteomes" id="UP000000719">
    <property type="component" value="Chromosome"/>
</dbReference>
<dbReference type="InterPro" id="IPR051257">
    <property type="entry name" value="Diverse_CBS-Domain"/>
</dbReference>
<dbReference type="PANTHER" id="PTHR43080">
    <property type="entry name" value="CBS DOMAIN-CONTAINING PROTEIN CBSX3, MITOCHONDRIAL"/>
    <property type="match status" value="1"/>
</dbReference>
<dbReference type="SUPFAM" id="SSF46785">
    <property type="entry name" value="Winged helix' DNA-binding domain"/>
    <property type="match status" value="1"/>
</dbReference>
<dbReference type="Gene3D" id="1.10.10.10">
    <property type="entry name" value="Winged helix-like DNA-binding domain superfamily/Winged helix DNA-binding domain"/>
    <property type="match status" value="1"/>
</dbReference>
<dbReference type="InterPro" id="IPR036388">
    <property type="entry name" value="WH-like_DNA-bd_sf"/>
</dbReference>
<keyword evidence="1 2" id="KW-0129">CBS domain</keyword>
<dbReference type="EMBL" id="CP001098">
    <property type="protein sequence ID" value="ACL70021.1"/>
    <property type="molecule type" value="Genomic_DNA"/>
</dbReference>
<dbReference type="HOGENOM" id="CLU_090663_1_0_9"/>
<keyword evidence="5" id="KW-1185">Reference proteome</keyword>
<dbReference type="InterPro" id="IPR013196">
    <property type="entry name" value="HTH_11"/>
</dbReference>
<dbReference type="InterPro" id="IPR016842">
    <property type="entry name" value="UCP026546_HTH-CBS"/>
</dbReference>
<name>B8CXK2_HALOH</name>
<dbReference type="SUPFAM" id="SSF54631">
    <property type="entry name" value="CBS-domain pair"/>
    <property type="match status" value="1"/>
</dbReference>
<dbReference type="RefSeq" id="WP_012636205.1">
    <property type="nucleotide sequence ID" value="NC_011899.1"/>
</dbReference>
<dbReference type="STRING" id="373903.Hore_12710"/>
<evidence type="ECO:0000259" key="3">
    <source>
        <dbReference type="PROSITE" id="PS51371"/>
    </source>
</evidence>
<sequence>MNLSERQKEIIRIVKQNEPITSQDIAERLGLSRAALRSDLAVLTAANLLEAKPRVGYFYIEKKLQIDEVDELVKIPIKDIMSPPVVVAEDVSIYKSIVTMFLEDVGTLFVINENEKLCGVISRKDLLKMSMGQNDLKRTPVSLAMTRMPNIIIATSDDSYLEATRKIVDNQIDSLPVVNEDMEVVGRFSKTNIARNLVDFLCDNMKGKGD</sequence>